<protein>
    <submittedName>
        <fullName evidence="9">Zn-dependent protease with chaperone function</fullName>
    </submittedName>
</protein>
<evidence type="ECO:0000256" key="1">
    <source>
        <dbReference type="ARBA" id="ARBA00022670"/>
    </source>
</evidence>
<keyword evidence="10" id="KW-1185">Reference proteome</keyword>
<evidence type="ECO:0000313" key="10">
    <source>
        <dbReference type="Proteomes" id="UP000319514"/>
    </source>
</evidence>
<comment type="similarity">
    <text evidence="6">Belongs to the peptidase M48 family.</text>
</comment>
<dbReference type="AlphaFoldDB" id="A0A542Z8W0"/>
<keyword evidence="7" id="KW-1133">Transmembrane helix</keyword>
<proteinExistence type="inferred from homology"/>
<dbReference type="EMBL" id="VFOQ01000002">
    <property type="protein sequence ID" value="TQL56783.1"/>
    <property type="molecule type" value="Genomic_DNA"/>
</dbReference>
<evidence type="ECO:0000256" key="7">
    <source>
        <dbReference type="SAM" id="Phobius"/>
    </source>
</evidence>
<dbReference type="Gene3D" id="3.30.2010.10">
    <property type="entry name" value="Metalloproteases ('zincins'), catalytic domain"/>
    <property type="match status" value="1"/>
</dbReference>
<feature type="transmembrane region" description="Helical" evidence="7">
    <location>
        <begin position="6"/>
        <end position="23"/>
    </location>
</feature>
<name>A0A542Z8W0_9MICO</name>
<sequence>MLVVAALVLVALVLAGAAPRVMARRTGFRRSPRPALVVWQCVSLAAVLAALAAGPAVLPATAGPGSGHSVVGGLALALSAAMLLRLLWSGHRVGTRLRAVRREHRELVDLLGLPGDAGAGRVTDRDGTVRVLAHPTPTAYCLPGLRHRVVLTRGALESLPPDQLAAVLAHERAHLRARHDLVLEFFAVLHRAVPPWLRCEAALTEVRLLVEVLADRAAVRVAGVTPVARALVTLAQGRHPEAAMAAGGGTALARMELLAAAQRPARGLSALMYAFAAAVIAVPVALVALAFT</sequence>
<evidence type="ECO:0000256" key="2">
    <source>
        <dbReference type="ARBA" id="ARBA00022723"/>
    </source>
</evidence>
<comment type="caution">
    <text evidence="9">The sequence shown here is derived from an EMBL/GenBank/DDBJ whole genome shotgun (WGS) entry which is preliminary data.</text>
</comment>
<keyword evidence="5 6" id="KW-0482">Metalloprotease</keyword>
<dbReference type="RefSeq" id="WP_221632664.1">
    <property type="nucleotide sequence ID" value="NZ_BAAAKX010000008.1"/>
</dbReference>
<dbReference type="InterPro" id="IPR052173">
    <property type="entry name" value="Beta-lactam_resp_regulator"/>
</dbReference>
<organism evidence="9 10">
    <name type="scientific">Oryzihumus leptocrescens</name>
    <dbReference type="NCBI Taxonomy" id="297536"/>
    <lineage>
        <taxon>Bacteria</taxon>
        <taxon>Bacillati</taxon>
        <taxon>Actinomycetota</taxon>
        <taxon>Actinomycetes</taxon>
        <taxon>Micrococcales</taxon>
        <taxon>Intrasporangiaceae</taxon>
        <taxon>Oryzihumus</taxon>
    </lineage>
</organism>
<evidence type="ECO:0000256" key="4">
    <source>
        <dbReference type="ARBA" id="ARBA00022833"/>
    </source>
</evidence>
<dbReference type="GO" id="GO:0006508">
    <property type="term" value="P:proteolysis"/>
    <property type="evidence" value="ECO:0007669"/>
    <property type="project" value="UniProtKB-KW"/>
</dbReference>
<dbReference type="InterPro" id="IPR001915">
    <property type="entry name" value="Peptidase_M48"/>
</dbReference>
<feature type="transmembrane region" description="Helical" evidence="7">
    <location>
        <begin position="35"/>
        <end position="58"/>
    </location>
</feature>
<keyword evidence="4 6" id="KW-0862">Zinc</keyword>
<keyword evidence="1 6" id="KW-0645">Protease</keyword>
<keyword evidence="3 6" id="KW-0378">Hydrolase</keyword>
<feature type="domain" description="Peptidase M48" evidence="8">
    <location>
        <begin position="128"/>
        <end position="186"/>
    </location>
</feature>
<keyword evidence="2" id="KW-0479">Metal-binding</keyword>
<dbReference type="PANTHER" id="PTHR34978">
    <property type="entry name" value="POSSIBLE SENSOR-TRANSDUCER PROTEIN BLAR"/>
    <property type="match status" value="1"/>
</dbReference>
<feature type="transmembrane region" description="Helical" evidence="7">
    <location>
        <begin position="270"/>
        <end position="291"/>
    </location>
</feature>
<gene>
    <name evidence="9" type="ORF">FB474_3544</name>
</gene>
<comment type="cofactor">
    <cofactor evidence="6">
        <name>Zn(2+)</name>
        <dbReference type="ChEBI" id="CHEBI:29105"/>
    </cofactor>
    <text evidence="6">Binds 1 zinc ion per subunit.</text>
</comment>
<reference evidence="9 10" key="1">
    <citation type="submission" date="2019-06" db="EMBL/GenBank/DDBJ databases">
        <title>Sequencing the genomes of 1000 actinobacteria strains.</title>
        <authorList>
            <person name="Klenk H.-P."/>
        </authorList>
    </citation>
    <scope>NUCLEOTIDE SEQUENCE [LARGE SCALE GENOMIC DNA]</scope>
    <source>
        <strain evidence="9 10">DSM 18082</strain>
    </source>
</reference>
<dbReference type="PANTHER" id="PTHR34978:SF3">
    <property type="entry name" value="SLR0241 PROTEIN"/>
    <property type="match status" value="1"/>
</dbReference>
<evidence type="ECO:0000313" key="9">
    <source>
        <dbReference type="EMBL" id="TQL56783.1"/>
    </source>
</evidence>
<feature type="transmembrane region" description="Helical" evidence="7">
    <location>
        <begin position="70"/>
        <end position="88"/>
    </location>
</feature>
<dbReference type="GO" id="GO:0046872">
    <property type="term" value="F:metal ion binding"/>
    <property type="evidence" value="ECO:0007669"/>
    <property type="project" value="UniProtKB-KW"/>
</dbReference>
<dbReference type="GO" id="GO:0004222">
    <property type="term" value="F:metalloendopeptidase activity"/>
    <property type="evidence" value="ECO:0007669"/>
    <property type="project" value="InterPro"/>
</dbReference>
<keyword evidence="7" id="KW-0472">Membrane</keyword>
<dbReference type="CDD" id="cd07326">
    <property type="entry name" value="M56_BlaR1_MecR1_like"/>
    <property type="match status" value="1"/>
</dbReference>
<keyword evidence="7" id="KW-0812">Transmembrane</keyword>
<accession>A0A542Z8W0</accession>
<dbReference type="Proteomes" id="UP000319514">
    <property type="component" value="Unassembled WGS sequence"/>
</dbReference>
<evidence type="ECO:0000259" key="8">
    <source>
        <dbReference type="Pfam" id="PF01435"/>
    </source>
</evidence>
<dbReference type="Pfam" id="PF01435">
    <property type="entry name" value="Peptidase_M48"/>
    <property type="match status" value="1"/>
</dbReference>
<evidence type="ECO:0000256" key="6">
    <source>
        <dbReference type="RuleBase" id="RU003983"/>
    </source>
</evidence>
<evidence type="ECO:0000256" key="3">
    <source>
        <dbReference type="ARBA" id="ARBA00022801"/>
    </source>
</evidence>
<evidence type="ECO:0000256" key="5">
    <source>
        <dbReference type="ARBA" id="ARBA00023049"/>
    </source>
</evidence>